<organism evidence="2 3">
    <name type="scientific">Champsocephalus gunnari</name>
    <name type="common">Mackerel icefish</name>
    <dbReference type="NCBI Taxonomy" id="52237"/>
    <lineage>
        <taxon>Eukaryota</taxon>
        <taxon>Metazoa</taxon>
        <taxon>Chordata</taxon>
        <taxon>Craniata</taxon>
        <taxon>Vertebrata</taxon>
        <taxon>Euteleostomi</taxon>
        <taxon>Actinopterygii</taxon>
        <taxon>Neopterygii</taxon>
        <taxon>Teleostei</taxon>
        <taxon>Neoteleostei</taxon>
        <taxon>Acanthomorphata</taxon>
        <taxon>Eupercaria</taxon>
        <taxon>Perciformes</taxon>
        <taxon>Notothenioidei</taxon>
        <taxon>Channichthyidae</taxon>
        <taxon>Champsocephalus</taxon>
    </lineage>
</organism>
<comment type="caution">
    <text evidence="2">The sequence shown here is derived from an EMBL/GenBank/DDBJ whole genome shotgun (WGS) entry which is preliminary data.</text>
</comment>
<name>A0AAN8DML4_CHAGU</name>
<evidence type="ECO:0000313" key="3">
    <source>
        <dbReference type="Proteomes" id="UP001331515"/>
    </source>
</evidence>
<feature type="region of interest" description="Disordered" evidence="1">
    <location>
        <begin position="1"/>
        <end position="76"/>
    </location>
</feature>
<protein>
    <submittedName>
        <fullName evidence="2">Uncharacterized protein</fullName>
    </submittedName>
</protein>
<evidence type="ECO:0000313" key="2">
    <source>
        <dbReference type="EMBL" id="KAK5924770.1"/>
    </source>
</evidence>
<proteinExistence type="predicted"/>
<sequence length="99" mass="10768">MEDQRIIKEGAPELTASSSVAEEERVDGERDSDFSQSQDGAKRLKLDDGSSASAATAPVTRMTSLGGITRSTQHRKLRGEKALTVSAYQTLKELQIQIM</sequence>
<feature type="compositionally biased region" description="Basic and acidic residues" evidence="1">
    <location>
        <begin position="1"/>
        <end position="11"/>
    </location>
</feature>
<evidence type="ECO:0000256" key="1">
    <source>
        <dbReference type="SAM" id="MobiDB-lite"/>
    </source>
</evidence>
<accession>A0AAN8DML4</accession>
<gene>
    <name evidence="2" type="ORF">CgunFtcFv8_017354</name>
</gene>
<dbReference type="AlphaFoldDB" id="A0AAN8DML4"/>
<dbReference type="EMBL" id="JAURVH010001520">
    <property type="protein sequence ID" value="KAK5924770.1"/>
    <property type="molecule type" value="Genomic_DNA"/>
</dbReference>
<reference evidence="2 3" key="1">
    <citation type="journal article" date="2023" name="Mol. Biol. Evol.">
        <title>Genomics of Secondarily Temperate Adaptation in the Only Non-Antarctic Icefish.</title>
        <authorList>
            <person name="Rivera-Colon A.G."/>
            <person name="Rayamajhi N."/>
            <person name="Minhas B.F."/>
            <person name="Madrigal G."/>
            <person name="Bilyk K.T."/>
            <person name="Yoon V."/>
            <person name="Hune M."/>
            <person name="Gregory S."/>
            <person name="Cheng C.H.C."/>
            <person name="Catchen J.M."/>
        </authorList>
    </citation>
    <scope>NUCLEOTIDE SEQUENCE [LARGE SCALE GENOMIC DNA]</scope>
    <source>
        <tissue evidence="2">White muscle</tissue>
    </source>
</reference>
<dbReference type="Proteomes" id="UP001331515">
    <property type="component" value="Unassembled WGS sequence"/>
</dbReference>
<keyword evidence="3" id="KW-1185">Reference proteome</keyword>